<name>A0A917ZP53_9ACTN</name>
<proteinExistence type="predicted"/>
<dbReference type="Proteomes" id="UP000641932">
    <property type="component" value="Unassembled WGS sequence"/>
</dbReference>
<evidence type="ECO:0000313" key="3">
    <source>
        <dbReference type="Proteomes" id="UP000641932"/>
    </source>
</evidence>
<protein>
    <submittedName>
        <fullName evidence="2">Uncharacterized protein</fullName>
    </submittedName>
</protein>
<reference evidence="2" key="1">
    <citation type="journal article" date="2014" name="Int. J. Syst. Evol. Microbiol.">
        <title>Complete genome sequence of Corynebacterium casei LMG S-19264T (=DSM 44701T), isolated from a smear-ripened cheese.</title>
        <authorList>
            <consortium name="US DOE Joint Genome Institute (JGI-PGF)"/>
            <person name="Walter F."/>
            <person name="Albersmeier A."/>
            <person name="Kalinowski J."/>
            <person name="Ruckert C."/>
        </authorList>
    </citation>
    <scope>NUCLEOTIDE SEQUENCE</scope>
    <source>
        <strain evidence="2">CGMCC 4.7201</strain>
    </source>
</reference>
<accession>A0A917ZP53</accession>
<dbReference type="EMBL" id="BMMS01000010">
    <property type="protein sequence ID" value="GGO87658.1"/>
    <property type="molecule type" value="Genomic_DNA"/>
</dbReference>
<evidence type="ECO:0000313" key="2">
    <source>
        <dbReference type="EMBL" id="GGO87658.1"/>
    </source>
</evidence>
<reference evidence="2" key="2">
    <citation type="submission" date="2020-09" db="EMBL/GenBank/DDBJ databases">
        <authorList>
            <person name="Sun Q."/>
            <person name="Zhou Y."/>
        </authorList>
    </citation>
    <scope>NUCLEOTIDE SEQUENCE</scope>
    <source>
        <strain evidence="2">CGMCC 4.7201</strain>
    </source>
</reference>
<evidence type="ECO:0000256" key="1">
    <source>
        <dbReference type="SAM" id="MobiDB-lite"/>
    </source>
</evidence>
<feature type="region of interest" description="Disordered" evidence="1">
    <location>
        <begin position="1"/>
        <end position="28"/>
    </location>
</feature>
<organism evidence="2 3">
    <name type="scientific">Wenjunlia tyrosinilytica</name>
    <dbReference type="NCBI Taxonomy" id="1544741"/>
    <lineage>
        <taxon>Bacteria</taxon>
        <taxon>Bacillati</taxon>
        <taxon>Actinomycetota</taxon>
        <taxon>Actinomycetes</taxon>
        <taxon>Kitasatosporales</taxon>
        <taxon>Streptomycetaceae</taxon>
        <taxon>Wenjunlia</taxon>
    </lineage>
</organism>
<gene>
    <name evidence="2" type="ORF">GCM10012280_26620</name>
</gene>
<dbReference type="AlphaFoldDB" id="A0A917ZP53"/>
<dbReference type="RefSeq" id="WP_189131836.1">
    <property type="nucleotide sequence ID" value="NZ_BMMS01000010.1"/>
</dbReference>
<sequence length="73" mass="7725">MTTAATAPSLASRCRRCPTTGGSVQATVPGSAPVWRADALADRLSGESGIAHHNHYDPQLDAFVIVRHDDRPS</sequence>
<comment type="caution">
    <text evidence="2">The sequence shown here is derived from an EMBL/GenBank/DDBJ whole genome shotgun (WGS) entry which is preliminary data.</text>
</comment>
<keyword evidence="3" id="KW-1185">Reference proteome</keyword>